<organism evidence="1 2">
    <name type="scientific">Irpex rosettiformis</name>
    <dbReference type="NCBI Taxonomy" id="378272"/>
    <lineage>
        <taxon>Eukaryota</taxon>
        <taxon>Fungi</taxon>
        <taxon>Dikarya</taxon>
        <taxon>Basidiomycota</taxon>
        <taxon>Agaricomycotina</taxon>
        <taxon>Agaricomycetes</taxon>
        <taxon>Polyporales</taxon>
        <taxon>Irpicaceae</taxon>
        <taxon>Irpex</taxon>
    </lineage>
</organism>
<dbReference type="EMBL" id="MU274900">
    <property type="protein sequence ID" value="KAI0094885.1"/>
    <property type="molecule type" value="Genomic_DNA"/>
</dbReference>
<accession>A0ACB8UMV6</accession>
<reference evidence="1" key="1">
    <citation type="journal article" date="2021" name="Environ. Microbiol.">
        <title>Gene family expansions and transcriptome signatures uncover fungal adaptations to wood decay.</title>
        <authorList>
            <person name="Hage H."/>
            <person name="Miyauchi S."/>
            <person name="Viragh M."/>
            <person name="Drula E."/>
            <person name="Min B."/>
            <person name="Chaduli D."/>
            <person name="Navarro D."/>
            <person name="Favel A."/>
            <person name="Norest M."/>
            <person name="Lesage-Meessen L."/>
            <person name="Balint B."/>
            <person name="Merenyi Z."/>
            <person name="de Eugenio L."/>
            <person name="Morin E."/>
            <person name="Martinez A.T."/>
            <person name="Baldrian P."/>
            <person name="Stursova M."/>
            <person name="Martinez M.J."/>
            <person name="Novotny C."/>
            <person name="Magnuson J.K."/>
            <person name="Spatafora J.W."/>
            <person name="Maurice S."/>
            <person name="Pangilinan J."/>
            <person name="Andreopoulos W."/>
            <person name="LaButti K."/>
            <person name="Hundley H."/>
            <person name="Na H."/>
            <person name="Kuo A."/>
            <person name="Barry K."/>
            <person name="Lipzen A."/>
            <person name="Henrissat B."/>
            <person name="Riley R."/>
            <person name="Ahrendt S."/>
            <person name="Nagy L.G."/>
            <person name="Grigoriev I.V."/>
            <person name="Martin F."/>
            <person name="Rosso M.N."/>
        </authorList>
    </citation>
    <scope>NUCLEOTIDE SEQUENCE</scope>
    <source>
        <strain evidence="1">CBS 384.51</strain>
    </source>
</reference>
<proteinExistence type="predicted"/>
<gene>
    <name evidence="1" type="ORF">BDY19DRAFT_988675</name>
</gene>
<evidence type="ECO:0000313" key="2">
    <source>
        <dbReference type="Proteomes" id="UP001055072"/>
    </source>
</evidence>
<evidence type="ECO:0000313" key="1">
    <source>
        <dbReference type="EMBL" id="KAI0094885.1"/>
    </source>
</evidence>
<dbReference type="Proteomes" id="UP001055072">
    <property type="component" value="Unassembled WGS sequence"/>
</dbReference>
<name>A0ACB8UMV6_9APHY</name>
<sequence>MPVVQSTGRGPTVYHLVSKPFGPFLDSTILSPACKTTPQKPVELRNVLLEHDGEPTGLTLCEETQPESYYHSGGANSQIPVRMRGLLAIKNLSWLSDEGRDLLTKALRRRDYNIRRKKHGSNTRESNLSLGNVFNPNGKLHHKKTYIKVIIQANKEGPAVYMNSEIAPGFLVLRTGDRGRTYKILGMDSETYKRSHLFLSRYRVLHDLRTIVNLPSSRGTSMSEHSPEWFVSQYVEHLAYKENADEDHSIRSSASSSSSNDSDSEELYLPPNKRRRVRHISRAEVLSLLAMHVRWLIGEQKKQKFSKLFDPIEWGRFEAEAYKYRQNARLENLQWGTFRGEVTAFEENESSSSEDGMDIDGSASRRPPRRKKRPSIPALRRRRHHPSSEPVSTTELTFQNPLDDTETFANRYDSDFTTDGSSSSDSDSDSLHSRSCSPTLGYTPSFPSEILVPPTMPQNGSWICPVNGCLYDINLRQLNREQEEILWPEEIEYISSATSNIKNPVAIECFTKLASKHYEDHLAACGVALVNKGRQVRKASPDKHIRMTCRLTCVVDTV</sequence>
<keyword evidence="2" id="KW-1185">Reference proteome</keyword>
<comment type="caution">
    <text evidence="1">The sequence shown here is derived from an EMBL/GenBank/DDBJ whole genome shotgun (WGS) entry which is preliminary data.</text>
</comment>
<protein>
    <submittedName>
        <fullName evidence="1">Uncharacterized protein</fullName>
    </submittedName>
</protein>